<keyword evidence="2" id="KW-0812">Transmembrane</keyword>
<dbReference type="GO" id="GO:0016020">
    <property type="term" value="C:membrane"/>
    <property type="evidence" value="ECO:0007669"/>
    <property type="project" value="UniProtKB-SubCell"/>
</dbReference>
<dbReference type="InterPro" id="IPR039421">
    <property type="entry name" value="Type_1_exporter"/>
</dbReference>
<dbReference type="PROSITE" id="PS50893">
    <property type="entry name" value="ABC_TRANSPORTER_2"/>
    <property type="match status" value="1"/>
</dbReference>
<feature type="non-terminal residue" evidence="6">
    <location>
        <position position="1"/>
    </location>
</feature>
<accession>K1UFV2</accession>
<evidence type="ECO:0000256" key="2">
    <source>
        <dbReference type="ARBA" id="ARBA00022692"/>
    </source>
</evidence>
<dbReference type="InterPro" id="IPR017871">
    <property type="entry name" value="ABC_transporter-like_CS"/>
</dbReference>
<dbReference type="Gene3D" id="3.40.50.300">
    <property type="entry name" value="P-loop containing nucleotide triphosphate hydrolases"/>
    <property type="match status" value="1"/>
</dbReference>
<feature type="non-terminal residue" evidence="6">
    <location>
        <position position="198"/>
    </location>
</feature>
<proteinExistence type="predicted"/>
<keyword evidence="4" id="KW-0472">Membrane</keyword>
<comment type="subcellular location">
    <subcellularLocation>
        <location evidence="1">Membrane</location>
        <topology evidence="1">Multi-pass membrane protein</topology>
    </subcellularLocation>
</comment>
<dbReference type="SUPFAM" id="SSF52540">
    <property type="entry name" value="P-loop containing nucleoside triphosphate hydrolases"/>
    <property type="match status" value="1"/>
</dbReference>
<evidence type="ECO:0000256" key="4">
    <source>
        <dbReference type="ARBA" id="ARBA00023136"/>
    </source>
</evidence>
<name>K1UFV2_9ZZZZ</name>
<protein>
    <submittedName>
        <fullName evidence="6">Multidrug resistance ABC transporter, ATP-binding and permease component</fullName>
    </submittedName>
</protein>
<dbReference type="PROSITE" id="PS00211">
    <property type="entry name" value="ABC_TRANSPORTER_1"/>
    <property type="match status" value="1"/>
</dbReference>
<dbReference type="AlphaFoldDB" id="K1UFV2"/>
<dbReference type="GO" id="GO:0016887">
    <property type="term" value="F:ATP hydrolysis activity"/>
    <property type="evidence" value="ECO:0007669"/>
    <property type="project" value="InterPro"/>
</dbReference>
<comment type="caution">
    <text evidence="6">The sequence shown here is derived from an EMBL/GenBank/DDBJ whole genome shotgun (WGS) entry which is preliminary data.</text>
</comment>
<dbReference type="Gene3D" id="1.20.1560.10">
    <property type="entry name" value="ABC transporter type 1, transmembrane domain"/>
    <property type="match status" value="1"/>
</dbReference>
<keyword evidence="6" id="KW-0547">Nucleotide-binding</keyword>
<dbReference type="EMBL" id="AJWZ01000366">
    <property type="protein sequence ID" value="EKC77080.1"/>
    <property type="molecule type" value="Genomic_DNA"/>
</dbReference>
<evidence type="ECO:0000313" key="6">
    <source>
        <dbReference type="EMBL" id="EKC77080.1"/>
    </source>
</evidence>
<dbReference type="Pfam" id="PF00005">
    <property type="entry name" value="ABC_tran"/>
    <property type="match status" value="1"/>
</dbReference>
<organism evidence="6">
    <name type="scientific">human gut metagenome</name>
    <dbReference type="NCBI Taxonomy" id="408170"/>
    <lineage>
        <taxon>unclassified sequences</taxon>
        <taxon>metagenomes</taxon>
        <taxon>organismal metagenomes</taxon>
    </lineage>
</organism>
<evidence type="ECO:0000256" key="3">
    <source>
        <dbReference type="ARBA" id="ARBA00022989"/>
    </source>
</evidence>
<dbReference type="PANTHER" id="PTHR24221">
    <property type="entry name" value="ATP-BINDING CASSETTE SUB-FAMILY B"/>
    <property type="match status" value="1"/>
</dbReference>
<dbReference type="InterPro" id="IPR036640">
    <property type="entry name" value="ABC1_TM_sf"/>
</dbReference>
<keyword evidence="3" id="KW-1133">Transmembrane helix</keyword>
<reference evidence="6" key="1">
    <citation type="journal article" date="2013" name="Environ. Microbiol.">
        <title>Microbiota from the distal guts of lean and obese adolescents exhibit partial functional redundancy besides clear differences in community structure.</title>
        <authorList>
            <person name="Ferrer M."/>
            <person name="Ruiz A."/>
            <person name="Lanza F."/>
            <person name="Haange S.B."/>
            <person name="Oberbach A."/>
            <person name="Till H."/>
            <person name="Bargiela R."/>
            <person name="Campoy C."/>
            <person name="Segura M.T."/>
            <person name="Richter M."/>
            <person name="von Bergen M."/>
            <person name="Seifert J."/>
            <person name="Suarez A."/>
        </authorList>
    </citation>
    <scope>NUCLEOTIDE SEQUENCE</scope>
</reference>
<dbReference type="PANTHER" id="PTHR24221:SF654">
    <property type="entry name" value="ATP-BINDING CASSETTE SUB-FAMILY B MEMBER 6"/>
    <property type="match status" value="1"/>
</dbReference>
<keyword evidence="6" id="KW-0067">ATP-binding</keyword>
<dbReference type="GO" id="GO:0005524">
    <property type="term" value="F:ATP binding"/>
    <property type="evidence" value="ECO:0007669"/>
    <property type="project" value="UniProtKB-KW"/>
</dbReference>
<dbReference type="InterPro" id="IPR027417">
    <property type="entry name" value="P-loop_NTPase"/>
</dbReference>
<evidence type="ECO:0000259" key="5">
    <source>
        <dbReference type="PROSITE" id="PS50893"/>
    </source>
</evidence>
<dbReference type="InterPro" id="IPR003439">
    <property type="entry name" value="ABC_transporter-like_ATP-bd"/>
</dbReference>
<sequence>SRIFEIIDSKDFKKEKFGKKMIKNAEGHFKFENVNFSYNGEEKIIKDLSFEIKPNETVAFVGKSGAGKTTIFSLLDKLYTIDSGNIYIDNININDLDRDSIRNNISIITQNPYIFNFSIRENLRLVRPNMTDEEMIEACRMACIDDYINKLPQKYDTILGEGGIILSGGQKQRLAIARALLKKTEIILFDEATSSLDN</sequence>
<dbReference type="GO" id="GO:0042626">
    <property type="term" value="F:ATPase-coupled transmembrane transporter activity"/>
    <property type="evidence" value="ECO:0007669"/>
    <property type="project" value="TreeGrafter"/>
</dbReference>
<evidence type="ECO:0000256" key="1">
    <source>
        <dbReference type="ARBA" id="ARBA00004141"/>
    </source>
</evidence>
<feature type="domain" description="ABC transporter" evidence="5">
    <location>
        <begin position="29"/>
        <end position="198"/>
    </location>
</feature>
<gene>
    <name evidence="6" type="ORF">OBE_00533</name>
</gene>